<keyword evidence="3" id="KW-1185">Reference proteome</keyword>
<sequence>MAEDNSMLHAVSEFPPSKNKHAQESAGSAGIHPGCGNCRDASYVRVAADLNQSSYSVWSAFKWSFYYVTFIFAVVLLGLLVFRNRVCGYVGEALKNSNPPFRTAIFDFGEEL</sequence>
<evidence type="ECO:0000313" key="3">
    <source>
        <dbReference type="Proteomes" id="UP000887574"/>
    </source>
</evidence>
<reference evidence="4" key="1">
    <citation type="submission" date="2022-11" db="UniProtKB">
        <authorList>
            <consortium name="WormBaseParasite"/>
        </authorList>
    </citation>
    <scope>IDENTIFICATION</scope>
</reference>
<evidence type="ECO:0000256" key="2">
    <source>
        <dbReference type="SAM" id="Phobius"/>
    </source>
</evidence>
<dbReference type="AlphaFoldDB" id="A0A915CVD0"/>
<dbReference type="WBParaSite" id="jg13012">
    <property type="protein sequence ID" value="jg13012"/>
    <property type="gene ID" value="jg13012"/>
</dbReference>
<keyword evidence="2" id="KW-1133">Transmembrane helix</keyword>
<evidence type="ECO:0000256" key="1">
    <source>
        <dbReference type="SAM" id="MobiDB-lite"/>
    </source>
</evidence>
<name>A0A915CVD0_9BILA</name>
<feature type="region of interest" description="Disordered" evidence="1">
    <location>
        <begin position="1"/>
        <end position="32"/>
    </location>
</feature>
<protein>
    <submittedName>
        <fullName evidence="4">Uncharacterized protein</fullName>
    </submittedName>
</protein>
<evidence type="ECO:0000313" key="4">
    <source>
        <dbReference type="WBParaSite" id="jg13012"/>
    </source>
</evidence>
<keyword evidence="2" id="KW-0812">Transmembrane</keyword>
<accession>A0A915CVD0</accession>
<proteinExistence type="predicted"/>
<dbReference type="Proteomes" id="UP000887574">
    <property type="component" value="Unplaced"/>
</dbReference>
<feature type="transmembrane region" description="Helical" evidence="2">
    <location>
        <begin position="63"/>
        <end position="82"/>
    </location>
</feature>
<organism evidence="3 4">
    <name type="scientific">Ditylenchus dipsaci</name>
    <dbReference type="NCBI Taxonomy" id="166011"/>
    <lineage>
        <taxon>Eukaryota</taxon>
        <taxon>Metazoa</taxon>
        <taxon>Ecdysozoa</taxon>
        <taxon>Nematoda</taxon>
        <taxon>Chromadorea</taxon>
        <taxon>Rhabditida</taxon>
        <taxon>Tylenchina</taxon>
        <taxon>Tylenchomorpha</taxon>
        <taxon>Sphaerularioidea</taxon>
        <taxon>Anguinidae</taxon>
        <taxon>Anguininae</taxon>
        <taxon>Ditylenchus</taxon>
    </lineage>
</organism>
<keyword evidence="2" id="KW-0472">Membrane</keyword>